<dbReference type="Proteomes" id="UP001060070">
    <property type="component" value="Chromosome"/>
</dbReference>
<gene>
    <name evidence="1" type="ORF">LRP29_30560</name>
</gene>
<keyword evidence="2" id="KW-1185">Reference proteome</keyword>
<dbReference type="AlphaFoldDB" id="A0AB38TAS0"/>
<sequence length="271" mass="29389">MAKSITTEGRIFARQVGREIKRRELIGAVAISNGNEKEWWPAVKWLAGSLNLEGSPVKRVALLQAVGDRLKSIPEADKGAFVDITLFAGKRACEIMFTTLLADDHPMEALTGLETGVTIQCHYLKIGRSGTDVRLGVLVAHASAHALGRLRERARDDVEIKDGIGFLRVCGKAGLFAATETRLRKAEINIALNDDLIATGSTKVGGQGDLASSFFDCRTVLPRDACDGEQIAQATAFAEVLKGRATANEIPFLVRPNDFVLEKLKRFEDGS</sequence>
<reference evidence="1 2" key="1">
    <citation type="journal article" date="2022" name="Microbiol. Resour. Announc.">
        <title>Complete Genome Sequence of Mesorhizobium ciceri Strain R30, a Rhizobium Used as a Commercial Inoculant for Chickpea in Argentina.</title>
        <authorList>
            <person name="Foresto E."/>
            <person name="Revale S."/>
            <person name="Primo E."/>
            <person name="Nievas F."/>
            <person name="Carezzano E."/>
            <person name="Puente M."/>
            <person name="Alzari P."/>
            <person name="Mart M."/>
            <person name="Ben-Assaya M."/>
            <person name="Mornico D."/>
            <person name="Santoro M."/>
            <person name="Mart F."/>
            <person name="Giordano W."/>
            <person name="Bogino P."/>
        </authorList>
    </citation>
    <scope>NUCLEOTIDE SEQUENCE [LARGE SCALE GENOMIC DNA]</scope>
    <source>
        <strain evidence="1 2">R30</strain>
    </source>
</reference>
<protein>
    <submittedName>
        <fullName evidence="1">Uncharacterized protein</fullName>
    </submittedName>
</protein>
<proteinExistence type="predicted"/>
<organism evidence="1 2">
    <name type="scientific">Mesorhizobium ciceri</name>
    <dbReference type="NCBI Taxonomy" id="39645"/>
    <lineage>
        <taxon>Bacteria</taxon>
        <taxon>Pseudomonadati</taxon>
        <taxon>Pseudomonadota</taxon>
        <taxon>Alphaproteobacteria</taxon>
        <taxon>Hyphomicrobiales</taxon>
        <taxon>Phyllobacteriaceae</taxon>
        <taxon>Mesorhizobium</taxon>
    </lineage>
</organism>
<evidence type="ECO:0000313" key="1">
    <source>
        <dbReference type="EMBL" id="UTU51749.1"/>
    </source>
</evidence>
<accession>A0AB38TAS0</accession>
<dbReference type="EMBL" id="CP088147">
    <property type="protein sequence ID" value="UTU51749.1"/>
    <property type="molecule type" value="Genomic_DNA"/>
</dbReference>
<evidence type="ECO:0000313" key="2">
    <source>
        <dbReference type="Proteomes" id="UP001060070"/>
    </source>
</evidence>
<dbReference type="RefSeq" id="WP_024503089.1">
    <property type="nucleotide sequence ID" value="NZ_CP088147.1"/>
</dbReference>
<name>A0AB38TAS0_9HYPH</name>